<accession>A0A074ZXT8</accession>
<evidence type="ECO:0000313" key="1">
    <source>
        <dbReference type="EMBL" id="KER30777.1"/>
    </source>
</evidence>
<dbReference type="RefSeq" id="XP_009165426.1">
    <property type="nucleotide sequence ID" value="XM_009167162.1"/>
</dbReference>
<proteinExistence type="predicted"/>
<organism evidence="1 2">
    <name type="scientific">Opisthorchis viverrini</name>
    <name type="common">Southeast Asian liver fluke</name>
    <dbReference type="NCBI Taxonomy" id="6198"/>
    <lineage>
        <taxon>Eukaryota</taxon>
        <taxon>Metazoa</taxon>
        <taxon>Spiralia</taxon>
        <taxon>Lophotrochozoa</taxon>
        <taxon>Platyhelminthes</taxon>
        <taxon>Trematoda</taxon>
        <taxon>Digenea</taxon>
        <taxon>Opisthorchiida</taxon>
        <taxon>Opisthorchiata</taxon>
        <taxon>Opisthorchiidae</taxon>
        <taxon>Opisthorchis</taxon>
    </lineage>
</organism>
<dbReference type="EMBL" id="KL596655">
    <property type="protein sequence ID" value="KER30777.1"/>
    <property type="molecule type" value="Genomic_DNA"/>
</dbReference>
<dbReference type="KEGG" id="ovi:T265_02818"/>
<dbReference type="CTD" id="20317006"/>
<keyword evidence="2" id="KW-1185">Reference proteome</keyword>
<dbReference type="AlphaFoldDB" id="A0A074ZXT8"/>
<gene>
    <name evidence="1" type="ORF">T265_02818</name>
</gene>
<name>A0A074ZXT8_OPIVI</name>
<dbReference type="GeneID" id="20317006"/>
<evidence type="ECO:0000313" key="2">
    <source>
        <dbReference type="Proteomes" id="UP000054324"/>
    </source>
</evidence>
<protein>
    <submittedName>
        <fullName evidence="1">Uncharacterized protein</fullName>
    </submittedName>
</protein>
<dbReference type="Proteomes" id="UP000054324">
    <property type="component" value="Unassembled WGS sequence"/>
</dbReference>
<reference evidence="1 2" key="1">
    <citation type="submission" date="2013-11" db="EMBL/GenBank/DDBJ databases">
        <title>Opisthorchis viverrini - life in the bile duct.</title>
        <authorList>
            <person name="Young N.D."/>
            <person name="Nagarajan N."/>
            <person name="Lin S.J."/>
            <person name="Korhonen P.K."/>
            <person name="Jex A.R."/>
            <person name="Hall R.S."/>
            <person name="Safavi-Hemami H."/>
            <person name="Kaewkong W."/>
            <person name="Bertrand D."/>
            <person name="Gao S."/>
            <person name="Seet Q."/>
            <person name="Wongkham S."/>
            <person name="Teh B.T."/>
            <person name="Wongkham C."/>
            <person name="Intapan P.M."/>
            <person name="Maleewong W."/>
            <person name="Yang X."/>
            <person name="Hu M."/>
            <person name="Wang Z."/>
            <person name="Hofmann A."/>
            <person name="Sternberg P.W."/>
            <person name="Tan P."/>
            <person name="Wang J."/>
            <person name="Gasser R.B."/>
        </authorList>
    </citation>
    <scope>NUCLEOTIDE SEQUENCE [LARGE SCALE GENOMIC DNA]</scope>
</reference>
<sequence>MNVCALSLDIFRSQHSASPPMCHYRIVDGMTTGTPVRESGVPDGKTEVEYLIINRIKPPQILQDTVPVPEGQLKRLEDFDNRFLRKIARVGWRRRIRDEGVRKRAFVCVTSSRSREVASPCAGRAEMLCNARVLSVLLSFQDGDRVILVAPGWRHCKIWFLTDVSGDIVSFYPFPIHPYCFLHNKAFN</sequence>